<keyword evidence="2" id="KW-1185">Reference proteome</keyword>
<dbReference type="PANTHER" id="PTHR33825">
    <property type="entry name" value="CHITINASE-LIKE PROTEIN"/>
    <property type="match status" value="1"/>
</dbReference>
<sequence length="237" mass="25814">MLNSLRFQSSNLPPIPFPINNTLSQQRNLSFAKPIALPQLISSFTTHSPQQPPHYISTVGSSSSSLNPSHSNLTLLQALAVATAIFTTWLFRSAVPTLLAFKKAAESLEKVMDTAREELPDTMSAVRLSTMEISDLTSELSDLGQEVTQGVRSSTHAVRSVEQGLRSLTTMPSSSASLLGMEYSSNTEPDSSALAVGRAARGMRESIIKGRSMLKMFFSLIKFSSFALNFLARRGKR</sequence>
<dbReference type="AlphaFoldDB" id="A0AAV0ZLF9"/>
<organism evidence="1 2">
    <name type="scientific">Vicia faba</name>
    <name type="common">Broad bean</name>
    <name type="synonym">Faba vulgaris</name>
    <dbReference type="NCBI Taxonomy" id="3906"/>
    <lineage>
        <taxon>Eukaryota</taxon>
        <taxon>Viridiplantae</taxon>
        <taxon>Streptophyta</taxon>
        <taxon>Embryophyta</taxon>
        <taxon>Tracheophyta</taxon>
        <taxon>Spermatophyta</taxon>
        <taxon>Magnoliopsida</taxon>
        <taxon>eudicotyledons</taxon>
        <taxon>Gunneridae</taxon>
        <taxon>Pentapetalae</taxon>
        <taxon>rosids</taxon>
        <taxon>fabids</taxon>
        <taxon>Fabales</taxon>
        <taxon>Fabaceae</taxon>
        <taxon>Papilionoideae</taxon>
        <taxon>50 kb inversion clade</taxon>
        <taxon>NPAAA clade</taxon>
        <taxon>Hologalegina</taxon>
        <taxon>IRL clade</taxon>
        <taxon>Fabeae</taxon>
        <taxon>Vicia</taxon>
    </lineage>
</organism>
<dbReference type="EMBL" id="OX451737">
    <property type="protein sequence ID" value="CAI8598771.1"/>
    <property type="molecule type" value="Genomic_DNA"/>
</dbReference>
<evidence type="ECO:0000313" key="2">
    <source>
        <dbReference type="Proteomes" id="UP001157006"/>
    </source>
</evidence>
<evidence type="ECO:0000313" key="1">
    <source>
        <dbReference type="EMBL" id="CAI8598771.1"/>
    </source>
</evidence>
<proteinExistence type="predicted"/>
<reference evidence="1 2" key="1">
    <citation type="submission" date="2023-01" db="EMBL/GenBank/DDBJ databases">
        <authorList>
            <person name="Kreplak J."/>
        </authorList>
    </citation>
    <scope>NUCLEOTIDE SEQUENCE [LARGE SCALE GENOMIC DNA]</scope>
</reference>
<evidence type="ECO:0008006" key="3">
    <source>
        <dbReference type="Google" id="ProtNLM"/>
    </source>
</evidence>
<dbReference type="PANTHER" id="PTHR33825:SF5">
    <property type="entry name" value="TRANSMEMBRANE PROTEIN"/>
    <property type="match status" value="1"/>
</dbReference>
<gene>
    <name evidence="1" type="ORF">VFH_II143720</name>
</gene>
<accession>A0AAV0ZLF9</accession>
<name>A0AAV0ZLF9_VICFA</name>
<dbReference type="Proteomes" id="UP001157006">
    <property type="component" value="Chromosome 2"/>
</dbReference>
<protein>
    <recommendedName>
        <fullName evidence="3">DUF948 domain-containing protein</fullName>
    </recommendedName>
</protein>